<protein>
    <recommendedName>
        <fullName evidence="1">DpnD/PcfM-like C-terminal domain-containing protein</fullName>
    </recommendedName>
</protein>
<dbReference type="Pfam" id="PF14207">
    <property type="entry name" value="DpnD-PcfM"/>
    <property type="match status" value="1"/>
</dbReference>
<reference evidence="2" key="2">
    <citation type="journal article" date="2021" name="Sci. Rep.">
        <title>The distribution of antibiotic resistance genes in chicken gut microbiota commensals.</title>
        <authorList>
            <person name="Juricova H."/>
            <person name="Matiasovicova J."/>
            <person name="Kubasova T."/>
            <person name="Cejkova D."/>
            <person name="Rychlik I."/>
        </authorList>
    </citation>
    <scope>NUCLEOTIDE SEQUENCE</scope>
    <source>
        <strain evidence="2">An559</strain>
    </source>
</reference>
<keyword evidence="3" id="KW-1185">Reference proteome</keyword>
<feature type="domain" description="DpnD/PcfM-like C-terminal" evidence="1">
    <location>
        <begin position="14"/>
        <end position="42"/>
    </location>
</feature>
<gene>
    <name evidence="2" type="ORF">H6A12_06865</name>
</gene>
<evidence type="ECO:0000259" key="1">
    <source>
        <dbReference type="Pfam" id="PF14207"/>
    </source>
</evidence>
<dbReference type="EMBL" id="JACJKY010000008">
    <property type="protein sequence ID" value="MBM6920871.1"/>
    <property type="molecule type" value="Genomic_DNA"/>
</dbReference>
<dbReference type="AlphaFoldDB" id="A0A938X7Z2"/>
<accession>A0A938X7Z2</accession>
<reference evidence="2" key="1">
    <citation type="submission" date="2020-08" db="EMBL/GenBank/DDBJ databases">
        <authorList>
            <person name="Cejkova D."/>
            <person name="Kubasova T."/>
            <person name="Jahodarova E."/>
            <person name="Rychlik I."/>
        </authorList>
    </citation>
    <scope>NUCLEOTIDE SEQUENCE</scope>
    <source>
        <strain evidence="2">An559</strain>
    </source>
</reference>
<dbReference type="RefSeq" id="WP_204446239.1">
    <property type="nucleotide sequence ID" value="NZ_JACJKY010000008.1"/>
</dbReference>
<comment type="caution">
    <text evidence="2">The sequence shown here is derived from an EMBL/GenBank/DDBJ whole genome shotgun (WGS) entry which is preliminary data.</text>
</comment>
<proteinExistence type="predicted"/>
<organism evidence="2 3">
    <name type="scientific">Merdimmobilis hominis</name>
    <dbReference type="NCBI Taxonomy" id="2897707"/>
    <lineage>
        <taxon>Bacteria</taxon>
        <taxon>Bacillati</taxon>
        <taxon>Bacillota</taxon>
        <taxon>Clostridia</taxon>
        <taxon>Eubacteriales</taxon>
        <taxon>Oscillospiraceae</taxon>
        <taxon>Merdimmobilis</taxon>
    </lineage>
</organism>
<evidence type="ECO:0000313" key="3">
    <source>
        <dbReference type="Proteomes" id="UP000774750"/>
    </source>
</evidence>
<dbReference type="Proteomes" id="UP000774750">
    <property type="component" value="Unassembled WGS sequence"/>
</dbReference>
<evidence type="ECO:0000313" key="2">
    <source>
        <dbReference type="EMBL" id="MBM6920871.1"/>
    </source>
</evidence>
<dbReference type="InterPro" id="IPR025575">
    <property type="entry name" value="DpnD/PcfM_C"/>
</dbReference>
<name>A0A938X7Z2_9FIRM</name>
<sequence>MKFIVDVKDISYGTVEVEADSVEQAEEKAQDMYFSGQINWDEADVSYSARPDERERGASR</sequence>